<dbReference type="EMBL" id="CP014339">
    <property type="protein sequence ID" value="AQX52560.1"/>
    <property type="molecule type" value="Genomic_DNA"/>
</dbReference>
<name>A0A494J279_9FLAO</name>
<dbReference type="GO" id="GO:0003677">
    <property type="term" value="F:DNA binding"/>
    <property type="evidence" value="ECO:0007669"/>
    <property type="project" value="InterPro"/>
</dbReference>
<dbReference type="InterPro" id="IPR000792">
    <property type="entry name" value="Tscrpt_reg_LuxR_C"/>
</dbReference>
<dbReference type="AlphaFoldDB" id="A0A494J279"/>
<dbReference type="PROSITE" id="PS50043">
    <property type="entry name" value="HTH_LUXR_2"/>
    <property type="match status" value="1"/>
</dbReference>
<sequence length="114" mass="13207">MNLEAKLSKREAEVAEILAFTMDRSAAADKLCISEGTLSAHSYRIYEKLQINTKAELVIWWFMKKLGVKKEQIPYFKLVPVLIVCFGILSEKEMICRRRLRADRMARVEIKITA</sequence>
<evidence type="ECO:0000313" key="4">
    <source>
        <dbReference type="Proteomes" id="UP000189738"/>
    </source>
</evidence>
<dbReference type="InterPro" id="IPR016032">
    <property type="entry name" value="Sig_transdc_resp-reg_C-effctor"/>
</dbReference>
<dbReference type="GO" id="GO:0006355">
    <property type="term" value="P:regulation of DNA-templated transcription"/>
    <property type="evidence" value="ECO:0007669"/>
    <property type="project" value="InterPro"/>
</dbReference>
<dbReference type="Gene3D" id="1.10.10.10">
    <property type="entry name" value="Winged helix-like DNA-binding domain superfamily/Winged helix DNA-binding domain"/>
    <property type="match status" value="1"/>
</dbReference>
<dbReference type="SUPFAM" id="SSF46894">
    <property type="entry name" value="C-terminal effector domain of the bipartite response regulators"/>
    <property type="match status" value="1"/>
</dbReference>
<proteinExistence type="predicted"/>
<feature type="domain" description="HTH luxR-type" evidence="1">
    <location>
        <begin position="1"/>
        <end position="65"/>
    </location>
</feature>
<evidence type="ECO:0000313" key="3">
    <source>
        <dbReference type="EMBL" id="OPB47430.1"/>
    </source>
</evidence>
<evidence type="ECO:0000259" key="1">
    <source>
        <dbReference type="PROSITE" id="PS50043"/>
    </source>
</evidence>
<dbReference type="InterPro" id="IPR036388">
    <property type="entry name" value="WH-like_DNA-bd_sf"/>
</dbReference>
<dbReference type="Proteomes" id="UP000189738">
    <property type="component" value="Chromosome"/>
</dbReference>
<gene>
    <name evidence="2" type="ORF">AYC66_18560</name>
    <name evidence="3" type="ORF">BAY09_07190</name>
</gene>
<organism evidence="3">
    <name type="scientific">Elizabethkingia anophelis</name>
    <dbReference type="NCBI Taxonomy" id="1117645"/>
    <lineage>
        <taxon>Bacteria</taxon>
        <taxon>Pseudomonadati</taxon>
        <taxon>Bacteroidota</taxon>
        <taxon>Flavobacteriia</taxon>
        <taxon>Flavobacteriales</taxon>
        <taxon>Weeksellaceae</taxon>
        <taxon>Elizabethkingia</taxon>
    </lineage>
</organism>
<reference evidence="3" key="2">
    <citation type="submission" date="2016-06" db="EMBL/GenBank/DDBJ databases">
        <authorList>
            <person name="Nicholson A.C."/>
        </authorList>
    </citation>
    <scope>NUCLEOTIDE SEQUENCE [LARGE SCALE GENOMIC DNA]</scope>
    <source>
        <strain evidence="3">E6809</strain>
    </source>
</reference>
<protein>
    <recommendedName>
        <fullName evidence="1">HTH luxR-type domain-containing protein</fullName>
    </recommendedName>
</protein>
<evidence type="ECO:0000313" key="2">
    <source>
        <dbReference type="EMBL" id="AQX52560.1"/>
    </source>
</evidence>
<accession>A0A494J279</accession>
<dbReference type="RefSeq" id="WP_078691302.1">
    <property type="nucleotide sequence ID" value="NZ_CP014339.1"/>
</dbReference>
<reference evidence="2 4" key="1">
    <citation type="submission" date="2016-02" db="EMBL/GenBank/DDBJ databases">
        <authorList>
            <person name="Nicholson A.C."/>
            <person name="Humrighouse B.W."/>
            <person name="Loparev V."/>
            <person name="Emery B."/>
            <person name="Graziano J."/>
            <person name="McQuiston J.R."/>
        </authorList>
    </citation>
    <scope>NUCLEOTIDE SEQUENCE [LARGE SCALE GENOMIC DNA]</scope>
    <source>
        <strain evidence="2 4">E6809</strain>
    </source>
</reference>
<dbReference type="Pfam" id="PF00196">
    <property type="entry name" value="GerE"/>
    <property type="match status" value="1"/>
</dbReference>
<dbReference type="EMBL" id="MAHS01000013">
    <property type="protein sequence ID" value="OPB47430.1"/>
    <property type="molecule type" value="Genomic_DNA"/>
</dbReference>
<dbReference type="SMART" id="SM00421">
    <property type="entry name" value="HTH_LUXR"/>
    <property type="match status" value="1"/>
</dbReference>